<dbReference type="PANTHER" id="PTHR45125:SF3">
    <property type="entry name" value="NO-APICAL-MERISTEM-ASSOCIATED CARBOXY-TERMINAL DOMAIN PROTEIN"/>
    <property type="match status" value="1"/>
</dbReference>
<sequence>MNSQDNAYYTNLLYGGSNRDDPYWTEDYNQTNQYSNQSTEPSQISTQTESTTKKTQRSGNFRNEEDMLLVSAWLNISLDAVQGNEQKSKKYWERIWEYFHKYKKFTSERSPNSLMHRWSAIQLSVNKVLWVLCQN</sequence>
<reference evidence="2" key="1">
    <citation type="submission" date="2019-08" db="EMBL/GenBank/DDBJ databases">
        <title>Reference gene set and small RNA set construction with multiple tissues from Davidia involucrata Baill.</title>
        <authorList>
            <person name="Yang H."/>
            <person name="Zhou C."/>
            <person name="Li G."/>
            <person name="Wang J."/>
            <person name="Gao P."/>
            <person name="Wang M."/>
            <person name="Wang R."/>
            <person name="Zhao Y."/>
        </authorList>
    </citation>
    <scope>NUCLEOTIDE SEQUENCE</scope>
    <source>
        <tissue evidence="2">Mixed with DoveR01_LX</tissue>
    </source>
</reference>
<proteinExistence type="predicted"/>
<organism evidence="2">
    <name type="scientific">Davidia involucrata</name>
    <name type="common">Dove tree</name>
    <dbReference type="NCBI Taxonomy" id="16924"/>
    <lineage>
        <taxon>Eukaryota</taxon>
        <taxon>Viridiplantae</taxon>
        <taxon>Streptophyta</taxon>
        <taxon>Embryophyta</taxon>
        <taxon>Tracheophyta</taxon>
        <taxon>Spermatophyta</taxon>
        <taxon>Magnoliopsida</taxon>
        <taxon>eudicotyledons</taxon>
        <taxon>Gunneridae</taxon>
        <taxon>Pentapetalae</taxon>
        <taxon>asterids</taxon>
        <taxon>Cornales</taxon>
        <taxon>Nyssaceae</taxon>
        <taxon>Davidia</taxon>
    </lineage>
</organism>
<feature type="compositionally biased region" description="Polar residues" evidence="1">
    <location>
        <begin position="27"/>
        <end position="36"/>
    </location>
</feature>
<feature type="region of interest" description="Disordered" evidence="1">
    <location>
        <begin position="24"/>
        <end position="60"/>
    </location>
</feature>
<feature type="compositionally biased region" description="Low complexity" evidence="1">
    <location>
        <begin position="37"/>
        <end position="50"/>
    </location>
</feature>
<accession>A0A5B7BBJ1</accession>
<name>A0A5B7BBJ1_DAVIN</name>
<dbReference type="PANTHER" id="PTHR45125">
    <property type="entry name" value="F21J9.4-RELATED"/>
    <property type="match status" value="1"/>
</dbReference>
<evidence type="ECO:0000313" key="2">
    <source>
        <dbReference type="EMBL" id="MPA66209.1"/>
    </source>
</evidence>
<gene>
    <name evidence="2" type="ORF">Din_035650</name>
</gene>
<dbReference type="AlphaFoldDB" id="A0A5B7BBJ1"/>
<protein>
    <recommendedName>
        <fullName evidence="3">Glutathione S-transferase T3-like</fullName>
    </recommendedName>
</protein>
<evidence type="ECO:0008006" key="3">
    <source>
        <dbReference type="Google" id="ProtNLM"/>
    </source>
</evidence>
<dbReference type="EMBL" id="GHES01035650">
    <property type="protein sequence ID" value="MPA66209.1"/>
    <property type="molecule type" value="Transcribed_RNA"/>
</dbReference>
<evidence type="ECO:0000256" key="1">
    <source>
        <dbReference type="SAM" id="MobiDB-lite"/>
    </source>
</evidence>